<dbReference type="RefSeq" id="WP_055643257.1">
    <property type="nucleotide sequence ID" value="NZ_BJMN01000032.1"/>
</dbReference>
<sequence>MSLSTLREMNFTTMSDSETDAVSGGRLSKAQCAAIWANAQANMLGYGCGGSYTDYMGIYNRECR</sequence>
<accession>A0A4Y3RNF8</accession>
<name>A0A4Y3RNF8_9ACTN</name>
<keyword evidence="2" id="KW-1185">Reference proteome</keyword>
<dbReference type="Proteomes" id="UP000315226">
    <property type="component" value="Unassembled WGS sequence"/>
</dbReference>
<protein>
    <submittedName>
        <fullName evidence="1">Uncharacterized protein</fullName>
    </submittedName>
</protein>
<reference evidence="1 2" key="1">
    <citation type="submission" date="2019-06" db="EMBL/GenBank/DDBJ databases">
        <title>Whole genome shotgun sequence of Streptomyces gardneri NBRC 12865.</title>
        <authorList>
            <person name="Hosoyama A."/>
            <person name="Uohara A."/>
            <person name="Ohji S."/>
            <person name="Ichikawa N."/>
        </authorList>
    </citation>
    <scope>NUCLEOTIDE SEQUENCE [LARGE SCALE GENOMIC DNA]</scope>
    <source>
        <strain evidence="1 2">NBRC 12865</strain>
    </source>
</reference>
<dbReference type="AlphaFoldDB" id="A0A4Y3RNF8"/>
<comment type="caution">
    <text evidence="1">The sequence shown here is derived from an EMBL/GenBank/DDBJ whole genome shotgun (WGS) entry which is preliminary data.</text>
</comment>
<proteinExistence type="predicted"/>
<dbReference type="GeneID" id="95689967"/>
<gene>
    <name evidence="1" type="ORF">SGA01_49110</name>
</gene>
<evidence type="ECO:0000313" key="1">
    <source>
        <dbReference type="EMBL" id="GEB59306.1"/>
    </source>
</evidence>
<organism evidence="1 2">
    <name type="scientific">Streptomyces gardneri</name>
    <dbReference type="NCBI Taxonomy" id="66892"/>
    <lineage>
        <taxon>Bacteria</taxon>
        <taxon>Bacillati</taxon>
        <taxon>Actinomycetota</taxon>
        <taxon>Actinomycetes</taxon>
        <taxon>Kitasatosporales</taxon>
        <taxon>Streptomycetaceae</taxon>
        <taxon>Streptomyces</taxon>
    </lineage>
</organism>
<evidence type="ECO:0000313" key="2">
    <source>
        <dbReference type="Proteomes" id="UP000315226"/>
    </source>
</evidence>
<dbReference type="EMBL" id="BJMN01000032">
    <property type="protein sequence ID" value="GEB59306.1"/>
    <property type="molecule type" value="Genomic_DNA"/>
</dbReference>